<dbReference type="Proteomes" id="UP000028828">
    <property type="component" value="Unassembled WGS sequence"/>
</dbReference>
<feature type="compositionally biased region" description="Polar residues" evidence="1">
    <location>
        <begin position="100"/>
        <end position="123"/>
    </location>
</feature>
<feature type="region of interest" description="Disordered" evidence="1">
    <location>
        <begin position="857"/>
        <end position="886"/>
    </location>
</feature>
<dbReference type="EMBL" id="AEYI02000987">
    <property type="protein sequence ID" value="KFG42796.1"/>
    <property type="molecule type" value="Genomic_DNA"/>
</dbReference>
<protein>
    <submittedName>
        <fullName evidence="2">Putative F-box protein</fullName>
    </submittedName>
</protein>
<gene>
    <name evidence="2" type="ORF">TGP89_225900</name>
</gene>
<feature type="region of interest" description="Disordered" evidence="1">
    <location>
        <begin position="95"/>
        <end position="134"/>
    </location>
</feature>
<feature type="compositionally biased region" description="Basic and acidic residues" evidence="1">
    <location>
        <begin position="1123"/>
        <end position="1142"/>
    </location>
</feature>
<feature type="compositionally biased region" description="Low complexity" evidence="1">
    <location>
        <begin position="419"/>
        <end position="432"/>
    </location>
</feature>
<name>A0A086KEH8_TOXGO</name>
<evidence type="ECO:0000313" key="3">
    <source>
        <dbReference type="Proteomes" id="UP000028828"/>
    </source>
</evidence>
<dbReference type="VEuPathDB" id="ToxoDB:TGP89_225900"/>
<feature type="region of interest" description="Disordered" evidence="1">
    <location>
        <begin position="693"/>
        <end position="736"/>
    </location>
</feature>
<feature type="compositionally biased region" description="Low complexity" evidence="1">
    <location>
        <begin position="923"/>
        <end position="940"/>
    </location>
</feature>
<feature type="compositionally biased region" description="Basic and acidic residues" evidence="1">
    <location>
        <begin position="709"/>
        <end position="736"/>
    </location>
</feature>
<feature type="compositionally biased region" description="Polar residues" evidence="1">
    <location>
        <begin position="990"/>
        <end position="1011"/>
    </location>
</feature>
<dbReference type="OrthoDB" id="332061at2759"/>
<reference evidence="2 3" key="1">
    <citation type="submission" date="2014-03" db="EMBL/GenBank/DDBJ databases">
        <authorList>
            <person name="Sibley D."/>
            <person name="Venepally P."/>
            <person name="Karamycheva S."/>
            <person name="Hadjithomas M."/>
            <person name="Khan A."/>
            <person name="Brunk B."/>
            <person name="Roos D."/>
            <person name="Caler E."/>
            <person name="Lorenzi H."/>
        </authorList>
    </citation>
    <scope>NUCLEOTIDE SEQUENCE [LARGE SCALE GENOMIC DNA]</scope>
    <source>
        <strain evidence="3">p89</strain>
    </source>
</reference>
<feature type="region of interest" description="Disordered" evidence="1">
    <location>
        <begin position="318"/>
        <end position="432"/>
    </location>
</feature>
<feature type="compositionally biased region" description="Basic and acidic residues" evidence="1">
    <location>
        <begin position="318"/>
        <end position="331"/>
    </location>
</feature>
<feature type="compositionally biased region" description="Basic and acidic residues" evidence="1">
    <location>
        <begin position="1083"/>
        <end position="1098"/>
    </location>
</feature>
<comment type="caution">
    <text evidence="2">The sequence shown here is derived from an EMBL/GenBank/DDBJ whole genome shotgun (WGS) entry which is preliminary data.</text>
</comment>
<proteinExistence type="predicted"/>
<feature type="region of interest" description="Disordered" evidence="1">
    <location>
        <begin position="1261"/>
        <end position="1283"/>
    </location>
</feature>
<evidence type="ECO:0000313" key="2">
    <source>
        <dbReference type="EMBL" id="KFG42796.1"/>
    </source>
</evidence>
<feature type="compositionally biased region" description="Polar residues" evidence="1">
    <location>
        <begin position="694"/>
        <end position="704"/>
    </location>
</feature>
<accession>A0A086KEH8</accession>
<sequence length="1461" mass="160916">MVRDQNPSSRLPFPIPVRTDAWRCCKKRELEVRRRCGLQSDFADSTEEGGKGGGSASPGRSHFRRNEKEKKPRRLREDLLAFSLLPEVKQRGTAKLNARAESQNGRKGVLDSQQKLAEVSSSSRRNDREETGNLTRRISRTGGRLGTVLTDCPECGGSRLEALPAGCMYTLFAFFDVREVAELRLLSRTVKAVVDSPCSLRGCSSLTVTSKLAATARGGGDVLAKQRLPSVSTVSSVSAFWWRLLDRPPHVRRLVVCRDALGFCEGERAAFSPSHPLRFLLLLLHHNAALLDCVKVTSPDLQCHRLVDWGVLTPHARPEVAPRSRDTERHGGHSGTLPGVSRAIQTGDETEDGMREGAETSSGDVSDKGDLSEEGGQQTRERHLSETPRFLHIRRSLSHQERSSDLVEDADSASPELASGTRSETSLSSLLRGASSKRVSLPDWFRRESSPPSPLSRRLLSSLFPDGFSARGFSSSPEFASVGDARHSVVSAASPRHNEGPFSAAPPTLAAPLSLPATMFPKLTSLALAGCHAFLWLRLLSSSQFPSCETFSLVCQCSRVHVSLALDVDEEQTDAVSLKNSDVLAAGSRRRLSGLHGSSSTEAELTRMLLSMPVLRFLRLETRLPVTRRVWRAVLGCTYTAPTGEERRFTGLPHLTELAIRDRSLIHFADVVHEMANSPELLFSESLDRLPSSERASPASSDFPSETRPAVEEELGRVPDAETLRPHSERAPRFAGERLGMRPNVLTSSRSRCHLKRLYMGSLGGELGKIPSVALASLEVLMRAFPDCQFVLDSFAAGCIHPGDAQEEDRHRRPEDDVAQLLPRILGYVQHIRLNFDDPDCDIPLLQNSFASDTRTSSSFVSSPASESSPSSPSSSLPSPSSSSSHLSLAPYARRVSVDFLHFRPDTHQGLFHCRFGSLPSSPSSPSSPFSPSSSSSLLPENHERGRGRCRLPSFCVEGLPEPESSPSRSPSRSRVSDESSAGRLREASHSSASLSQTPLLPGSWTSSPSRLRQGMGALFEQSTGTGSFEEAAPPPSVVNNKDGGRQQTVVESHVLPVLRSAAFPAFLLAPQRPPRLLGFASSERRRREGRRDARVAEEREDWEPAASRMLSEQPRGPSGETQRTEEAQGTAERRQERRGDTEGGLSRRRRSSRGVVRSFLARRRRRTQKRIDVDLLHALCRDKDLRSKVKGVELQLEELADAPRSASLVWALVDLRRKHREKEQSRGPLVHEAASEEGRRAAEGTVFIPGVSPEFLTANETASERHREKKPASGLTESQVTGERHWEDACKCECERREQTAEKEGRNEDEEEVLEPPRLELLRIGNHRFGLDEIPSVPSVNGHYGIGRMDENPDVGAAGAGSPCGSSSELLNSAASEGEKIAALFRELLVWYPEVETVELEVPPFLFDDEEDEAWREEPLQLQAMERLLNALGFARSAVETLGASMYEHVVVFRRRTRTL</sequence>
<feature type="compositionally biased region" description="Low complexity" evidence="1">
    <location>
        <begin position="962"/>
        <end position="974"/>
    </location>
</feature>
<feature type="region of interest" description="Disordered" evidence="1">
    <location>
        <begin position="1080"/>
        <end position="1152"/>
    </location>
</feature>
<evidence type="ECO:0000256" key="1">
    <source>
        <dbReference type="SAM" id="MobiDB-lite"/>
    </source>
</evidence>
<feature type="region of interest" description="Disordered" evidence="1">
    <location>
        <begin position="1023"/>
        <end position="1044"/>
    </location>
</feature>
<feature type="region of interest" description="Disordered" evidence="1">
    <location>
        <begin position="923"/>
        <end position="1011"/>
    </location>
</feature>
<feature type="region of interest" description="Disordered" evidence="1">
    <location>
        <begin position="42"/>
        <end position="72"/>
    </location>
</feature>
<organism evidence="2 3">
    <name type="scientific">Toxoplasma gondii p89</name>
    <dbReference type="NCBI Taxonomy" id="943119"/>
    <lineage>
        <taxon>Eukaryota</taxon>
        <taxon>Sar</taxon>
        <taxon>Alveolata</taxon>
        <taxon>Apicomplexa</taxon>
        <taxon>Conoidasida</taxon>
        <taxon>Coccidia</taxon>
        <taxon>Eucoccidiorida</taxon>
        <taxon>Eimeriorina</taxon>
        <taxon>Sarcocystidae</taxon>
        <taxon>Toxoplasma</taxon>
    </lineage>
</organism>